<evidence type="ECO:0000256" key="11">
    <source>
        <dbReference type="SAM" id="MobiDB-lite"/>
    </source>
</evidence>
<evidence type="ECO:0000256" key="9">
    <source>
        <dbReference type="ARBA" id="ARBA00023237"/>
    </source>
</evidence>
<evidence type="ECO:0000256" key="10">
    <source>
        <dbReference type="RuleBase" id="RU004004"/>
    </source>
</evidence>
<name>A0A9E5MJF5_9GAMM</name>
<evidence type="ECO:0000313" key="15">
    <source>
        <dbReference type="EMBL" id="NHO63937.1"/>
    </source>
</evidence>
<dbReference type="RefSeq" id="WP_167180466.1">
    <property type="nucleotide sequence ID" value="NZ_JAAONZ010000001.1"/>
</dbReference>
<evidence type="ECO:0000259" key="14">
    <source>
        <dbReference type="Pfam" id="PF21305"/>
    </source>
</evidence>
<dbReference type="Pfam" id="PF00263">
    <property type="entry name" value="Secretin"/>
    <property type="match status" value="1"/>
</dbReference>
<dbReference type="GO" id="GO:0009279">
    <property type="term" value="C:cell outer membrane"/>
    <property type="evidence" value="ECO:0007669"/>
    <property type="project" value="UniProtKB-SubCell"/>
</dbReference>
<dbReference type="Proteomes" id="UP000787472">
    <property type="component" value="Unassembled WGS sequence"/>
</dbReference>
<dbReference type="NCBIfam" id="TIGR02517">
    <property type="entry name" value="type_II_gspD"/>
    <property type="match status" value="1"/>
</dbReference>
<evidence type="ECO:0000256" key="4">
    <source>
        <dbReference type="ARBA" id="ARBA00022452"/>
    </source>
</evidence>
<keyword evidence="9" id="KW-0998">Cell outer membrane</keyword>
<dbReference type="InterPro" id="IPR001775">
    <property type="entry name" value="GspD/PilQ"/>
</dbReference>
<proteinExistence type="inferred from homology"/>
<feature type="domain" description="NolW-like" evidence="13">
    <location>
        <begin position="201"/>
        <end position="267"/>
    </location>
</feature>
<keyword evidence="4" id="KW-1134">Transmembrane beta strand</keyword>
<feature type="domain" description="NolW-like" evidence="13">
    <location>
        <begin position="274"/>
        <end position="348"/>
    </location>
</feature>
<evidence type="ECO:0000256" key="6">
    <source>
        <dbReference type="ARBA" id="ARBA00022729"/>
    </source>
</evidence>
<dbReference type="PRINTS" id="PR00811">
    <property type="entry name" value="BCTERIALGSPD"/>
</dbReference>
<organism evidence="15 16">
    <name type="scientific">Pseudomaricurvus hydrocarbonicus</name>
    <dbReference type="NCBI Taxonomy" id="1470433"/>
    <lineage>
        <taxon>Bacteria</taxon>
        <taxon>Pseudomonadati</taxon>
        <taxon>Pseudomonadota</taxon>
        <taxon>Gammaproteobacteria</taxon>
        <taxon>Cellvibrionales</taxon>
        <taxon>Cellvibrionaceae</taxon>
        <taxon>Pseudomaricurvus</taxon>
    </lineage>
</organism>
<comment type="caution">
    <text evidence="15">The sequence shown here is derived from an EMBL/GenBank/DDBJ whole genome shotgun (WGS) entry which is preliminary data.</text>
</comment>
<accession>A0A9E5MJF5</accession>
<feature type="domain" description="Type II/III secretion system secretin-like" evidence="12">
    <location>
        <begin position="421"/>
        <end position="583"/>
    </location>
</feature>
<dbReference type="Pfam" id="PF21305">
    <property type="entry name" value="type_II_gspD_N0"/>
    <property type="match status" value="1"/>
</dbReference>
<feature type="region of interest" description="Disordered" evidence="11">
    <location>
        <begin position="622"/>
        <end position="653"/>
    </location>
</feature>
<keyword evidence="3 10" id="KW-0813">Transport</keyword>
<dbReference type="Pfam" id="PF03958">
    <property type="entry name" value="Secretin_N"/>
    <property type="match status" value="3"/>
</dbReference>
<protein>
    <submittedName>
        <fullName evidence="15">Type II secretion system secretin GspD</fullName>
    </submittedName>
</protein>
<gene>
    <name evidence="15" type="primary">gspD</name>
    <name evidence="15" type="ORF">G8770_00040</name>
</gene>
<feature type="domain" description="GspD-like N0" evidence="14">
    <location>
        <begin position="41"/>
        <end position="108"/>
    </location>
</feature>
<keyword evidence="7" id="KW-0653">Protein transport</keyword>
<dbReference type="InterPro" id="IPR004846">
    <property type="entry name" value="T2SS/T3SS_dom"/>
</dbReference>
<dbReference type="PANTHER" id="PTHR30332">
    <property type="entry name" value="PROBABLE GENERAL SECRETION PATHWAY PROTEIN D"/>
    <property type="match status" value="1"/>
</dbReference>
<dbReference type="InterPro" id="IPR038591">
    <property type="entry name" value="NolW-like_sf"/>
</dbReference>
<comment type="subcellular location">
    <subcellularLocation>
        <location evidence="1 10">Cell outer membrane</location>
    </subcellularLocation>
</comment>
<keyword evidence="5" id="KW-0812">Transmembrane</keyword>
<dbReference type="Gene3D" id="3.30.1370.120">
    <property type="match status" value="3"/>
</dbReference>
<evidence type="ECO:0000256" key="2">
    <source>
        <dbReference type="ARBA" id="ARBA00006980"/>
    </source>
</evidence>
<dbReference type="GO" id="GO:0015628">
    <property type="term" value="P:protein secretion by the type II secretion system"/>
    <property type="evidence" value="ECO:0007669"/>
    <property type="project" value="InterPro"/>
</dbReference>
<reference evidence="15" key="1">
    <citation type="submission" date="2020-03" db="EMBL/GenBank/DDBJ databases">
        <authorList>
            <person name="Guo F."/>
        </authorList>
    </citation>
    <scope>NUCLEOTIDE SEQUENCE</scope>
    <source>
        <strain evidence="15">JCM 30134</strain>
    </source>
</reference>
<evidence type="ECO:0000256" key="1">
    <source>
        <dbReference type="ARBA" id="ARBA00004442"/>
    </source>
</evidence>
<feature type="domain" description="NolW-like" evidence="13">
    <location>
        <begin position="137"/>
        <end position="194"/>
    </location>
</feature>
<evidence type="ECO:0000256" key="5">
    <source>
        <dbReference type="ARBA" id="ARBA00022692"/>
    </source>
</evidence>
<sequence>MQHRYGIITVIFSTFLFGAEGVYSQTLPKPPDDQAKITLALDHADILDLIQWAREVTHKSIIVHPNVKGKVTVLSGSPMTTGEAYEVFLSALQVHGFAIVESGNALKIIPDALAKQSSVPVINNGPDNKTPPEEVVVKVVKVKNISATQLVNLLRPLVPQVGHLAAYPTTNALIIADRANNISKITGIIKRLDTGNTVDIELLPLEFASAKDVANVINKLLPQPQGKKEEVSTVQLAVDERSNSLLLTGDIATRSQIRKLVQRLDQPLTGDGNTQVFYLNYSNAAELVPILESTAGSLKKNQKDQGAMTTEIGIQASEALNALVITAPPAMLNTMKGVIAKLDRRRAQVLVEALIVEVGEELGKDLGVEWMAHNSDTSLGFRSFPLTPKLNIDQDGNLGTLGSGFSFGYFRGGDMRALINALATESNANILSTPTIMALDNEEARILVGENVPFITGSEARANDDPFQTIERQDVGITLKVKPRVNNNNSVTLEIEQSVESIRDSTDVNASDIITSKREIKTRVLVDNEQTLVLGGLIRDEVQETENKVPILGSIPVLGRLFKSTSSNTIKRNLMVFIQPTILNDSAASFEVTRERYERIRSEQGAFRERVDSFFVPNPIPQLPEITAPKPSQPPGVIIRAKSKADAPDAPDP</sequence>
<evidence type="ECO:0000256" key="3">
    <source>
        <dbReference type="ARBA" id="ARBA00022448"/>
    </source>
</evidence>
<comment type="similarity">
    <text evidence="2">Belongs to the bacterial secretin family. GSP D subfamily.</text>
</comment>
<dbReference type="InterPro" id="IPR005644">
    <property type="entry name" value="NolW-like"/>
</dbReference>
<evidence type="ECO:0000259" key="12">
    <source>
        <dbReference type="Pfam" id="PF00263"/>
    </source>
</evidence>
<evidence type="ECO:0000256" key="8">
    <source>
        <dbReference type="ARBA" id="ARBA00023136"/>
    </source>
</evidence>
<evidence type="ECO:0000313" key="16">
    <source>
        <dbReference type="Proteomes" id="UP000787472"/>
    </source>
</evidence>
<dbReference type="InterPro" id="IPR013356">
    <property type="entry name" value="T2SS_GspD"/>
</dbReference>
<dbReference type="AlphaFoldDB" id="A0A9E5MJF5"/>
<dbReference type="PANTHER" id="PTHR30332:SF24">
    <property type="entry name" value="SECRETIN GSPD-RELATED"/>
    <property type="match status" value="1"/>
</dbReference>
<keyword evidence="8" id="KW-0472">Membrane</keyword>
<keyword evidence="16" id="KW-1185">Reference proteome</keyword>
<keyword evidence="6" id="KW-0732">Signal</keyword>
<dbReference type="InterPro" id="IPR049371">
    <property type="entry name" value="GspD-like_N0"/>
</dbReference>
<evidence type="ECO:0000259" key="13">
    <source>
        <dbReference type="Pfam" id="PF03958"/>
    </source>
</evidence>
<dbReference type="EMBL" id="JAAONZ010000001">
    <property type="protein sequence ID" value="NHO63937.1"/>
    <property type="molecule type" value="Genomic_DNA"/>
</dbReference>
<dbReference type="GO" id="GO:0015627">
    <property type="term" value="C:type II protein secretion system complex"/>
    <property type="evidence" value="ECO:0007669"/>
    <property type="project" value="InterPro"/>
</dbReference>
<dbReference type="InterPro" id="IPR050810">
    <property type="entry name" value="Bact_Secretion_Sys_Channel"/>
</dbReference>
<evidence type="ECO:0000256" key="7">
    <source>
        <dbReference type="ARBA" id="ARBA00022927"/>
    </source>
</evidence>